<dbReference type="PROSITE" id="PS00518">
    <property type="entry name" value="ZF_RING_1"/>
    <property type="match status" value="1"/>
</dbReference>
<dbReference type="EC" id="2.3.2.27" evidence="3"/>
<feature type="region of interest" description="Disordered" evidence="11">
    <location>
        <begin position="1"/>
        <end position="58"/>
    </location>
</feature>
<dbReference type="InterPro" id="IPR017907">
    <property type="entry name" value="Znf_RING_CS"/>
</dbReference>
<feature type="zinc finger region" description="C3H1-type" evidence="10">
    <location>
        <begin position="191"/>
        <end position="218"/>
    </location>
</feature>
<dbReference type="InterPro" id="IPR036855">
    <property type="entry name" value="Znf_CCCH_sf"/>
</dbReference>
<gene>
    <name evidence="14" type="primary">MKRN3</name>
</gene>
<feature type="compositionally biased region" description="Low complexity" evidence="11">
    <location>
        <begin position="13"/>
        <end position="29"/>
    </location>
</feature>
<evidence type="ECO:0000256" key="2">
    <source>
        <dbReference type="ARBA" id="ARBA00004906"/>
    </source>
</evidence>
<evidence type="ECO:0000259" key="13">
    <source>
        <dbReference type="PROSITE" id="PS50103"/>
    </source>
</evidence>
<comment type="catalytic activity">
    <reaction evidence="1">
        <text>S-ubiquitinyl-[E2 ubiquitin-conjugating enzyme]-L-cysteine + [acceptor protein]-L-lysine = [E2 ubiquitin-conjugating enzyme]-L-cysteine + N(6)-ubiquitinyl-[acceptor protein]-L-lysine.</text>
        <dbReference type="EC" id="2.3.2.27"/>
    </reaction>
</comment>
<dbReference type="GO" id="GO:0061630">
    <property type="term" value="F:ubiquitin protein ligase activity"/>
    <property type="evidence" value="ECO:0007669"/>
    <property type="project" value="UniProtKB-EC"/>
</dbReference>
<feature type="domain" description="C3H1-type" evidence="13">
    <location>
        <begin position="62"/>
        <end position="89"/>
    </location>
</feature>
<evidence type="ECO:0000313" key="15">
    <source>
        <dbReference type="Proteomes" id="UP000007646"/>
    </source>
</evidence>
<dbReference type="SMART" id="SM00356">
    <property type="entry name" value="ZnF_C3H1"/>
    <property type="match status" value="3"/>
</dbReference>
<feature type="zinc finger region" description="C3H1-type" evidence="10">
    <location>
        <begin position="62"/>
        <end position="89"/>
    </location>
</feature>
<accession>G3UAE8</accession>
<reference evidence="14 15" key="1">
    <citation type="submission" date="2009-06" db="EMBL/GenBank/DDBJ databases">
        <title>The Genome Sequence of Loxodonta africana (African elephant).</title>
        <authorList>
            <person name="Di Palma F."/>
            <person name="Heiman D."/>
            <person name="Young S."/>
            <person name="Johnson J."/>
            <person name="Lander E.S."/>
            <person name="Lindblad-Toh K."/>
        </authorList>
    </citation>
    <scope>NUCLEOTIDE SEQUENCE [LARGE SCALE GENOMIC DNA]</scope>
    <source>
        <strain evidence="14 15">Isolate ISIS603380</strain>
    </source>
</reference>
<dbReference type="PROSITE" id="PS50103">
    <property type="entry name" value="ZF_C3H1"/>
    <property type="match status" value="3"/>
</dbReference>
<proteinExistence type="predicted"/>
<evidence type="ECO:0000256" key="8">
    <source>
        <dbReference type="ARBA" id="ARBA00022786"/>
    </source>
</evidence>
<dbReference type="UniPathway" id="UPA00143"/>
<dbReference type="HOGENOM" id="CLU_040815_4_1_1"/>
<dbReference type="SUPFAM" id="SSF90229">
    <property type="entry name" value="CCCH zinc finger"/>
    <property type="match status" value="2"/>
</dbReference>
<organism evidence="14 15">
    <name type="scientific">Loxodonta africana</name>
    <name type="common">African elephant</name>
    <dbReference type="NCBI Taxonomy" id="9785"/>
    <lineage>
        <taxon>Eukaryota</taxon>
        <taxon>Metazoa</taxon>
        <taxon>Chordata</taxon>
        <taxon>Craniata</taxon>
        <taxon>Vertebrata</taxon>
        <taxon>Euteleostomi</taxon>
        <taxon>Mammalia</taxon>
        <taxon>Eutheria</taxon>
        <taxon>Afrotheria</taxon>
        <taxon>Proboscidea</taxon>
        <taxon>Elephantidae</taxon>
        <taxon>Loxodonta</taxon>
    </lineage>
</organism>
<evidence type="ECO:0000256" key="10">
    <source>
        <dbReference type="PROSITE-ProRule" id="PRU00723"/>
    </source>
</evidence>
<evidence type="ECO:0000259" key="12">
    <source>
        <dbReference type="PROSITE" id="PS50089"/>
    </source>
</evidence>
<dbReference type="InterPro" id="IPR045072">
    <property type="entry name" value="MKRN-like"/>
</dbReference>
<sequence>EAGAGAEGGDARGSGLPASAASGEPAEALRSVPRRARGLRPVQSAGGGAGPLRVPDRGVGTWTKLVTCRYHLHGSCKQGEKCRYSHDLSGRQPASQGPDSGLRDPAYGGPSAAAEVEASTPEVAGASPGTSGHNLPLIGSAFETESGNAGGQAAGAVAATWADAVEFVPGQPYRGRLVLPAPQASARISVAPEEPLCQYAAVGECPDGENCMYLHGEVCDMCGLQALHPVNEAQRAEHVRACIEAHERNMEFSFAVQSSMDKVCGICMEIVYEKPSAGLRRFGILSNCNHSYCLRCIRVWRKATQFQNRVVKSCPQCRVTSHLVIPSEFWVEDEAKKKQLIKDYKKAMSKKPCRYFMESRDRCPFGNHCFYRHVNPERQREESQKQDAGTSSTYWNQLVEGSVSFKINEKELIRLRLAKVLFKYLLSTGNYKVPFSDYQWELLLFELEKYFNLIP</sequence>
<dbReference type="Pfam" id="PF15815">
    <property type="entry name" value="MKRN1_C"/>
    <property type="match status" value="1"/>
</dbReference>
<feature type="domain" description="C3H1-type" evidence="13">
    <location>
        <begin position="191"/>
        <end position="218"/>
    </location>
</feature>
<dbReference type="PANTHER" id="PTHR11224">
    <property type="entry name" value="MAKORIN-RELATED"/>
    <property type="match status" value="1"/>
</dbReference>
<feature type="compositionally biased region" description="Gly residues" evidence="11">
    <location>
        <begin position="1"/>
        <end position="12"/>
    </location>
</feature>
<dbReference type="AlphaFoldDB" id="G3UAE8"/>
<protein>
    <recommendedName>
        <fullName evidence="3">RING-type E3 ubiquitin transferase</fullName>
        <ecNumber evidence="3">2.3.2.27</ecNumber>
    </recommendedName>
</protein>
<keyword evidence="6" id="KW-0677">Repeat</keyword>
<dbReference type="GO" id="GO:0042802">
    <property type="term" value="F:identical protein binding"/>
    <property type="evidence" value="ECO:0007669"/>
    <property type="project" value="Ensembl"/>
</dbReference>
<evidence type="ECO:0000256" key="9">
    <source>
        <dbReference type="ARBA" id="ARBA00022833"/>
    </source>
</evidence>
<dbReference type="InterPro" id="IPR013083">
    <property type="entry name" value="Znf_RING/FYVE/PHD"/>
</dbReference>
<dbReference type="Ensembl" id="ENSLAFT00000017071.3">
    <property type="protein sequence ID" value="ENSLAFP00000024806.1"/>
    <property type="gene ID" value="ENSLAFG00000017075.3"/>
</dbReference>
<keyword evidence="4" id="KW-0808">Transferase</keyword>
<dbReference type="GO" id="GO:0008270">
    <property type="term" value="F:zinc ion binding"/>
    <property type="evidence" value="ECO:0007669"/>
    <property type="project" value="UniProtKB-KW"/>
</dbReference>
<feature type="zinc finger region" description="C3H1-type" evidence="10">
    <location>
        <begin position="347"/>
        <end position="376"/>
    </location>
</feature>
<reference evidence="14" key="2">
    <citation type="submission" date="2025-08" db="UniProtKB">
        <authorList>
            <consortium name="Ensembl"/>
        </authorList>
    </citation>
    <scope>IDENTIFICATION</scope>
    <source>
        <strain evidence="14">Isolate ISIS603380</strain>
    </source>
</reference>
<evidence type="ECO:0000256" key="11">
    <source>
        <dbReference type="SAM" id="MobiDB-lite"/>
    </source>
</evidence>
<reference evidence="14" key="3">
    <citation type="submission" date="2025-09" db="UniProtKB">
        <authorList>
            <consortium name="Ensembl"/>
        </authorList>
    </citation>
    <scope>IDENTIFICATION</scope>
    <source>
        <strain evidence="14">Isolate ISIS603380</strain>
    </source>
</reference>
<dbReference type="STRING" id="9785.ENSLAFP00000024806"/>
<evidence type="ECO:0000256" key="5">
    <source>
        <dbReference type="ARBA" id="ARBA00022723"/>
    </source>
</evidence>
<keyword evidence="5 10" id="KW-0479">Metal-binding</keyword>
<evidence type="ECO:0000313" key="14">
    <source>
        <dbReference type="Ensembl" id="ENSLAFP00000024806.1"/>
    </source>
</evidence>
<dbReference type="FunFam" id="3.30.40.10:FF:000117">
    <property type="entry name" value="Probable E3 ubiquitin-protein ligase makorin-1"/>
    <property type="match status" value="1"/>
</dbReference>
<dbReference type="InterPro" id="IPR001841">
    <property type="entry name" value="Znf_RING"/>
</dbReference>
<dbReference type="GO" id="GO:0000209">
    <property type="term" value="P:protein polyubiquitination"/>
    <property type="evidence" value="ECO:0007669"/>
    <property type="project" value="InterPro"/>
</dbReference>
<dbReference type="InterPro" id="IPR031644">
    <property type="entry name" value="MKRN1_C"/>
</dbReference>
<keyword evidence="9 10" id="KW-0862">Zinc</keyword>
<dbReference type="Proteomes" id="UP000007646">
    <property type="component" value="Unassembled WGS sequence"/>
</dbReference>
<evidence type="ECO:0000256" key="7">
    <source>
        <dbReference type="ARBA" id="ARBA00022771"/>
    </source>
</evidence>
<dbReference type="InParanoid" id="G3UAE8"/>
<keyword evidence="7 10" id="KW-0863">Zinc-finger</keyword>
<dbReference type="PANTHER" id="PTHR11224:SF38">
    <property type="entry name" value="E3 UBIQUITIN-PROTEIN LIGASE MAKORIN-3-RELATED"/>
    <property type="match status" value="1"/>
</dbReference>
<feature type="region of interest" description="Disordered" evidence="11">
    <location>
        <begin position="85"/>
        <end position="143"/>
    </location>
</feature>
<dbReference type="InterPro" id="IPR018957">
    <property type="entry name" value="Znf_C3HC4_RING-type"/>
</dbReference>
<dbReference type="FunCoup" id="G3UAE8">
    <property type="interactions" value="14"/>
</dbReference>
<evidence type="ECO:0000256" key="1">
    <source>
        <dbReference type="ARBA" id="ARBA00000900"/>
    </source>
</evidence>
<dbReference type="PROSITE" id="PS50089">
    <property type="entry name" value="ZF_RING_2"/>
    <property type="match status" value="1"/>
</dbReference>
<dbReference type="Pfam" id="PF00097">
    <property type="entry name" value="zf-C3HC4"/>
    <property type="match status" value="1"/>
</dbReference>
<feature type="domain" description="C3H1-type" evidence="13">
    <location>
        <begin position="347"/>
        <end position="376"/>
    </location>
</feature>
<dbReference type="InterPro" id="IPR000571">
    <property type="entry name" value="Znf_CCCH"/>
</dbReference>
<evidence type="ECO:0000256" key="6">
    <source>
        <dbReference type="ARBA" id="ARBA00022737"/>
    </source>
</evidence>
<dbReference type="SUPFAM" id="SSF57850">
    <property type="entry name" value="RING/U-box"/>
    <property type="match status" value="1"/>
</dbReference>
<dbReference type="Gene3D" id="3.30.40.10">
    <property type="entry name" value="Zinc/RING finger domain, C3HC4 (zinc finger)"/>
    <property type="match status" value="1"/>
</dbReference>
<dbReference type="Gene3D" id="4.10.1000.10">
    <property type="entry name" value="Zinc finger, CCCH-type"/>
    <property type="match status" value="1"/>
</dbReference>
<dbReference type="eggNOG" id="KOG1039">
    <property type="taxonomic scope" value="Eukaryota"/>
</dbReference>
<evidence type="ECO:0000256" key="4">
    <source>
        <dbReference type="ARBA" id="ARBA00022679"/>
    </source>
</evidence>
<keyword evidence="8" id="KW-0833">Ubl conjugation pathway</keyword>
<comment type="pathway">
    <text evidence="2">Protein modification; protein ubiquitination.</text>
</comment>
<dbReference type="Pfam" id="PF14608">
    <property type="entry name" value="zf-CCCH_2"/>
    <property type="match status" value="3"/>
</dbReference>
<evidence type="ECO:0000256" key="3">
    <source>
        <dbReference type="ARBA" id="ARBA00012483"/>
    </source>
</evidence>
<dbReference type="OMA" id="NKTCRYF"/>
<keyword evidence="15" id="KW-1185">Reference proteome</keyword>
<feature type="domain" description="RING-type" evidence="12">
    <location>
        <begin position="264"/>
        <end position="318"/>
    </location>
</feature>
<name>G3UAE8_LOXAF</name>
<dbReference type="GeneTree" id="ENSGT00950000183077"/>
<dbReference type="SMART" id="SM00184">
    <property type="entry name" value="RING"/>
    <property type="match status" value="1"/>
</dbReference>